<reference evidence="9" key="1">
    <citation type="journal article" date="2022" name="Int. J. Mol. Sci.">
        <title>Draft Genome of Tanacetum Coccineum: Genomic Comparison of Closely Related Tanacetum-Family Plants.</title>
        <authorList>
            <person name="Yamashiro T."/>
            <person name="Shiraishi A."/>
            <person name="Nakayama K."/>
            <person name="Satake H."/>
        </authorList>
    </citation>
    <scope>NUCLEOTIDE SEQUENCE</scope>
</reference>
<sequence length="808" mass="90465">MRPGFYQRNTGNSSYPAQRDTIEESLSKFMISKVLQERGFGRLPSSTETNLREQVKSISTTTTDLSEIRRIEYGPYVARGVKILEAYDRNLPQKEKDLESFTLPCFINNVCFDKALVDLRASVSVMPFSTYTNLGLGVLSHTRLTIELADRTIKQPRGIAEKVLVRIGKFVFPIDFIILDIPKDDDVPLIFLSTTHVKIDVFLPNFDRSRRSRKNSVHSPRNCCYRKDARLDVQRSPLNLSKSMTAILSTTTHLDKMLARCEETNLVLNWEKYHFMVKEGIVLGYKISRKGIKVDKAKIDVIAKLPYLTNVKGVRSFLGYAGFHCRFIKDFSMISKPMTQLLMKDVNFDFSDDCKKAFNKLKEKLTTAPIIISPDWNVPFELMCDASDFAVGAVLGQIIDGKFTPFYYASKTVNDSQAHYTTTEKELLAVVFSSDKFRPYIILSKTIVYTDHSALKYLFNKHDAKPRLIRWVLPLQGFNIEIKDKKGAENLAADHLSRLENPNMRILTEKEIANEFPDKHLMVLKATPEDNEPWHVDYVNYIIRKVIPPKWTAEKKKTVLFSTAKNYFMALNELMELRDRAYENTRIYKEKTKKWHDSRLRGDKNFKTGDKIQSFALFNPNLHMCNAELQIELELFFSLLIIHILHLPAILCAKSDPRASSMIIGAFPALWPLSGEGVDLLVLPLGLFEIRFLALVISDITVVYLSKSSTVIFGVFLGLFFGGEKCWWIGDGSSKVCSNGSGLVSGIGVGVGMDAGIGVGVGVGMDAGIGVGVGMDAGIGVGVGVDVGGGDFTGGDDVDGTGSVDDDG</sequence>
<proteinExistence type="predicted"/>
<keyword evidence="5" id="KW-0255">Endonuclease</keyword>
<evidence type="ECO:0000256" key="5">
    <source>
        <dbReference type="ARBA" id="ARBA00022759"/>
    </source>
</evidence>
<dbReference type="GO" id="GO:0003964">
    <property type="term" value="F:RNA-directed DNA polymerase activity"/>
    <property type="evidence" value="ECO:0007669"/>
    <property type="project" value="UniProtKB-KW"/>
</dbReference>
<dbReference type="Pfam" id="PF17917">
    <property type="entry name" value="RT_RNaseH"/>
    <property type="match status" value="1"/>
</dbReference>
<keyword evidence="6" id="KW-0378">Hydrolase</keyword>
<keyword evidence="7 9" id="KW-0695">RNA-directed DNA polymerase</keyword>
<dbReference type="SUPFAM" id="SSF56672">
    <property type="entry name" value="DNA/RNA polymerases"/>
    <property type="match status" value="1"/>
</dbReference>
<evidence type="ECO:0000256" key="4">
    <source>
        <dbReference type="ARBA" id="ARBA00022722"/>
    </source>
</evidence>
<comment type="caution">
    <text evidence="9">The sequence shown here is derived from an EMBL/GenBank/DDBJ whole genome shotgun (WGS) entry which is preliminary data.</text>
</comment>
<evidence type="ECO:0000256" key="6">
    <source>
        <dbReference type="ARBA" id="ARBA00022801"/>
    </source>
</evidence>
<evidence type="ECO:0000256" key="3">
    <source>
        <dbReference type="ARBA" id="ARBA00022695"/>
    </source>
</evidence>
<protein>
    <recommendedName>
        <fullName evidence="1">RNA-directed DNA polymerase</fullName>
        <ecNumber evidence="1">2.7.7.49</ecNumber>
    </recommendedName>
</protein>
<gene>
    <name evidence="9" type="ORF">Tco_0840386</name>
</gene>
<keyword evidence="2" id="KW-0808">Transferase</keyword>
<keyword evidence="10" id="KW-1185">Reference proteome</keyword>
<keyword evidence="3" id="KW-0548">Nucleotidyltransferase</keyword>
<feature type="domain" description="Reverse transcriptase RNase H-like" evidence="8">
    <location>
        <begin position="375"/>
        <end position="478"/>
    </location>
</feature>
<evidence type="ECO:0000313" key="9">
    <source>
        <dbReference type="EMBL" id="GJT05924.1"/>
    </source>
</evidence>
<dbReference type="InterPro" id="IPR021109">
    <property type="entry name" value="Peptidase_aspartic_dom_sf"/>
</dbReference>
<dbReference type="CDD" id="cd09274">
    <property type="entry name" value="RNase_HI_RT_Ty3"/>
    <property type="match status" value="1"/>
</dbReference>
<dbReference type="EC" id="2.7.7.49" evidence="1"/>
<dbReference type="Gene3D" id="3.30.70.270">
    <property type="match status" value="2"/>
</dbReference>
<accession>A0ABQ5AXV6</accession>
<dbReference type="InterPro" id="IPR043502">
    <property type="entry name" value="DNA/RNA_pol_sf"/>
</dbReference>
<organism evidence="9 10">
    <name type="scientific">Tanacetum coccineum</name>
    <dbReference type="NCBI Taxonomy" id="301880"/>
    <lineage>
        <taxon>Eukaryota</taxon>
        <taxon>Viridiplantae</taxon>
        <taxon>Streptophyta</taxon>
        <taxon>Embryophyta</taxon>
        <taxon>Tracheophyta</taxon>
        <taxon>Spermatophyta</taxon>
        <taxon>Magnoliopsida</taxon>
        <taxon>eudicotyledons</taxon>
        <taxon>Gunneridae</taxon>
        <taxon>Pentapetalae</taxon>
        <taxon>asterids</taxon>
        <taxon>campanulids</taxon>
        <taxon>Asterales</taxon>
        <taxon>Asteraceae</taxon>
        <taxon>Asteroideae</taxon>
        <taxon>Anthemideae</taxon>
        <taxon>Anthemidinae</taxon>
        <taxon>Tanacetum</taxon>
    </lineage>
</organism>
<name>A0ABQ5AXV6_9ASTR</name>
<dbReference type="InterPro" id="IPR041373">
    <property type="entry name" value="RT_RNaseH"/>
</dbReference>
<keyword evidence="4" id="KW-0540">Nuclease</keyword>
<dbReference type="PANTHER" id="PTHR34072">
    <property type="entry name" value="ENZYMATIC POLYPROTEIN-RELATED"/>
    <property type="match status" value="1"/>
</dbReference>
<dbReference type="CDD" id="cd00303">
    <property type="entry name" value="retropepsin_like"/>
    <property type="match status" value="1"/>
</dbReference>
<evidence type="ECO:0000259" key="8">
    <source>
        <dbReference type="Pfam" id="PF17917"/>
    </source>
</evidence>
<evidence type="ECO:0000256" key="1">
    <source>
        <dbReference type="ARBA" id="ARBA00012493"/>
    </source>
</evidence>
<dbReference type="EMBL" id="BQNB010012625">
    <property type="protein sequence ID" value="GJT05924.1"/>
    <property type="molecule type" value="Genomic_DNA"/>
</dbReference>
<evidence type="ECO:0000256" key="2">
    <source>
        <dbReference type="ARBA" id="ARBA00022679"/>
    </source>
</evidence>
<evidence type="ECO:0000256" key="7">
    <source>
        <dbReference type="ARBA" id="ARBA00022918"/>
    </source>
</evidence>
<evidence type="ECO:0000313" key="10">
    <source>
        <dbReference type="Proteomes" id="UP001151760"/>
    </source>
</evidence>
<dbReference type="Gene3D" id="2.40.70.10">
    <property type="entry name" value="Acid Proteases"/>
    <property type="match status" value="1"/>
</dbReference>
<dbReference type="PANTHER" id="PTHR34072:SF57">
    <property type="entry name" value="RNA-DIRECTED DNA POLYMERASE"/>
    <property type="match status" value="1"/>
</dbReference>
<reference evidence="9" key="2">
    <citation type="submission" date="2022-01" db="EMBL/GenBank/DDBJ databases">
        <authorList>
            <person name="Yamashiro T."/>
            <person name="Shiraishi A."/>
            <person name="Satake H."/>
            <person name="Nakayama K."/>
        </authorList>
    </citation>
    <scope>NUCLEOTIDE SEQUENCE</scope>
</reference>
<dbReference type="InterPro" id="IPR043128">
    <property type="entry name" value="Rev_trsase/Diguanyl_cyclase"/>
</dbReference>
<dbReference type="Proteomes" id="UP001151760">
    <property type="component" value="Unassembled WGS sequence"/>
</dbReference>